<accession>A0A3M5UN56</accession>
<evidence type="ECO:0008006" key="3">
    <source>
        <dbReference type="Google" id="ProtNLM"/>
    </source>
</evidence>
<evidence type="ECO:0000313" key="1">
    <source>
        <dbReference type="EMBL" id="RMU46983.1"/>
    </source>
</evidence>
<comment type="caution">
    <text evidence="1">The sequence shown here is derived from an EMBL/GenBank/DDBJ whole genome shotgun (WGS) entry which is preliminary data.</text>
</comment>
<evidence type="ECO:0000313" key="2">
    <source>
        <dbReference type="Proteomes" id="UP000280395"/>
    </source>
</evidence>
<name>A0A3M5UN56_PSESX</name>
<dbReference type="InterPro" id="IPR036465">
    <property type="entry name" value="vWFA_dom_sf"/>
</dbReference>
<protein>
    <recommendedName>
        <fullName evidence="3">VWFA domain-containing protein</fullName>
    </recommendedName>
</protein>
<reference evidence="1 2" key="1">
    <citation type="submission" date="2018-08" db="EMBL/GenBank/DDBJ databases">
        <title>Recombination of ecologically and evolutionarily significant loci maintains genetic cohesion in the Pseudomonas syringae species complex.</title>
        <authorList>
            <person name="Dillon M."/>
            <person name="Thakur S."/>
            <person name="Almeida R.N.D."/>
            <person name="Weir B.S."/>
            <person name="Guttman D.S."/>
        </authorList>
    </citation>
    <scope>NUCLEOTIDE SEQUENCE [LARGE SCALE GENOMIC DNA]</scope>
    <source>
        <strain evidence="1 2">ICMP 14479</strain>
    </source>
</reference>
<dbReference type="Proteomes" id="UP000280395">
    <property type="component" value="Unassembled WGS sequence"/>
</dbReference>
<proteinExistence type="predicted"/>
<sequence length="96" mass="10208">MDGRLKDALVVMFVDGEDGCGQNACEVSARIAREQPRLRVNVVNISESKLSNCIADNTGGRVYAAREVGEVQKMLREAMEEVAATPACAGAQATGH</sequence>
<dbReference type="EMBL" id="RBUA01001244">
    <property type="protein sequence ID" value="RMU46983.1"/>
    <property type="molecule type" value="Genomic_DNA"/>
</dbReference>
<dbReference type="Gene3D" id="3.40.50.410">
    <property type="entry name" value="von Willebrand factor, type A domain"/>
    <property type="match status" value="1"/>
</dbReference>
<dbReference type="AlphaFoldDB" id="A0A3M5UN56"/>
<gene>
    <name evidence="1" type="ORF">ALP29_200279</name>
</gene>
<organism evidence="1 2">
    <name type="scientific">Pseudomonas syringae pv. avii</name>
    <dbReference type="NCBI Taxonomy" id="663959"/>
    <lineage>
        <taxon>Bacteria</taxon>
        <taxon>Pseudomonadati</taxon>
        <taxon>Pseudomonadota</taxon>
        <taxon>Gammaproteobacteria</taxon>
        <taxon>Pseudomonadales</taxon>
        <taxon>Pseudomonadaceae</taxon>
        <taxon>Pseudomonas</taxon>
        <taxon>Pseudomonas syringae</taxon>
    </lineage>
</organism>